<dbReference type="AlphaFoldDB" id="A0A814RKT6"/>
<dbReference type="Proteomes" id="UP000681967">
    <property type="component" value="Unassembled WGS sequence"/>
</dbReference>
<name>A0A814RKT6_9BILA</name>
<sequence>MTLESLANELLLHIFEFFSTAQLLQSFYGLNYRFDVLISDHICVRGFDLRLVSKRDLDTVCQQYLPSIVNRITTLHLSDGEDSQQTVRFVAQDFTLHQFAHLRTLNLYDLISVTMMNKILLDCCHLSHLTHIKLTNCYFSCSQTDVANIINTIWSLSKLIYCYMDIDTSDDIEFSVPNIISSSLEYLIIPNMICRLSDLAQLIQYTARLRYFSACFTYDSDSKTYPSIISLITHFDTLLVAAEQNNIINIFKHMPNLCSLTVRTINDISVDGRQWEQIIRDHLIKLKRFRLKLTRKLVNDRDWKQSFDELINSFRSQFWLEEHRWFVQCDWDPDIAAIYLYTLPYAFDRFTAHFPLIFESTCPHNNCYCSYDRVNQLKYIHFLSDDLDQCQNISFSNVQDLTIYLPINNHLWTIVPNFHQLTSLCVAWYNYDEKFPSQLQLLLDRSSRLNSLSIETWRSSPTQMAPFEITHTLIRKLDLYNYNYHYNNTDCTILSCSPLGIQCEILRISVELRTCVLDLVKKMPNLHQLIVHCRDDNYREQSMATSDELVEWLQQQLPSKYGIARNACLANEIKINLRIC</sequence>
<reference evidence="1" key="1">
    <citation type="submission" date="2021-02" db="EMBL/GenBank/DDBJ databases">
        <authorList>
            <person name="Nowell W R."/>
        </authorList>
    </citation>
    <scope>NUCLEOTIDE SEQUENCE</scope>
</reference>
<gene>
    <name evidence="2" type="ORF">BYL167_LOCUS3140</name>
    <name evidence="1" type="ORF">CJN711_LOCUS8702</name>
</gene>
<dbReference type="Proteomes" id="UP000663855">
    <property type="component" value="Unassembled WGS sequence"/>
</dbReference>
<dbReference type="SUPFAM" id="SSF52047">
    <property type="entry name" value="RNI-like"/>
    <property type="match status" value="1"/>
</dbReference>
<dbReference type="EMBL" id="CAJOBH010000588">
    <property type="protein sequence ID" value="CAF3803666.1"/>
    <property type="molecule type" value="Genomic_DNA"/>
</dbReference>
<organism evidence="1 3">
    <name type="scientific">Rotaria magnacalcarata</name>
    <dbReference type="NCBI Taxonomy" id="392030"/>
    <lineage>
        <taxon>Eukaryota</taxon>
        <taxon>Metazoa</taxon>
        <taxon>Spiralia</taxon>
        <taxon>Gnathifera</taxon>
        <taxon>Rotifera</taxon>
        <taxon>Eurotatoria</taxon>
        <taxon>Bdelloidea</taxon>
        <taxon>Philodinida</taxon>
        <taxon>Philodinidae</taxon>
        <taxon>Rotaria</taxon>
    </lineage>
</organism>
<proteinExistence type="predicted"/>
<evidence type="ECO:0000313" key="2">
    <source>
        <dbReference type="EMBL" id="CAF3803666.1"/>
    </source>
</evidence>
<dbReference type="InterPro" id="IPR032675">
    <property type="entry name" value="LRR_dom_sf"/>
</dbReference>
<evidence type="ECO:0008006" key="4">
    <source>
        <dbReference type="Google" id="ProtNLM"/>
    </source>
</evidence>
<protein>
    <recommendedName>
        <fullName evidence="4">F-box domain-containing protein</fullName>
    </recommendedName>
</protein>
<comment type="caution">
    <text evidence="1">The sequence shown here is derived from an EMBL/GenBank/DDBJ whole genome shotgun (WGS) entry which is preliminary data.</text>
</comment>
<dbReference type="EMBL" id="CAJNOV010003226">
    <property type="protein sequence ID" value="CAF1133858.1"/>
    <property type="molecule type" value="Genomic_DNA"/>
</dbReference>
<evidence type="ECO:0000313" key="3">
    <source>
        <dbReference type="Proteomes" id="UP000663855"/>
    </source>
</evidence>
<accession>A0A814RKT6</accession>
<evidence type="ECO:0000313" key="1">
    <source>
        <dbReference type="EMBL" id="CAF1133858.1"/>
    </source>
</evidence>
<dbReference type="Gene3D" id="3.80.10.10">
    <property type="entry name" value="Ribonuclease Inhibitor"/>
    <property type="match status" value="1"/>
</dbReference>